<comment type="caution">
    <text evidence="2">The sequence shown here is derived from an EMBL/GenBank/DDBJ whole genome shotgun (WGS) entry which is preliminary data.</text>
</comment>
<name>A0A8T4IMG6_9SPHN</name>
<dbReference type="Proteomes" id="UP000676996">
    <property type="component" value="Unassembled WGS sequence"/>
</dbReference>
<feature type="compositionally biased region" description="Polar residues" evidence="1">
    <location>
        <begin position="1"/>
        <end position="12"/>
    </location>
</feature>
<keyword evidence="3" id="KW-1185">Reference proteome</keyword>
<evidence type="ECO:0000313" key="2">
    <source>
        <dbReference type="EMBL" id="MBR0553509.1"/>
    </source>
</evidence>
<dbReference type="InterPro" id="IPR021263">
    <property type="entry name" value="DUF2840"/>
</dbReference>
<feature type="region of interest" description="Disordered" evidence="1">
    <location>
        <begin position="1"/>
        <end position="23"/>
    </location>
</feature>
<evidence type="ECO:0000256" key="1">
    <source>
        <dbReference type="SAM" id="MobiDB-lite"/>
    </source>
</evidence>
<gene>
    <name evidence="2" type="ORF">J7S20_13450</name>
</gene>
<proteinExistence type="predicted"/>
<accession>A0A8T4IMG6</accession>
<organism evidence="2 3">
    <name type="scientific">Stakelama marina</name>
    <dbReference type="NCBI Taxonomy" id="2826939"/>
    <lineage>
        <taxon>Bacteria</taxon>
        <taxon>Pseudomonadati</taxon>
        <taxon>Pseudomonadota</taxon>
        <taxon>Alphaproteobacteria</taxon>
        <taxon>Sphingomonadales</taxon>
        <taxon>Sphingomonadaceae</taxon>
        <taxon>Stakelama</taxon>
    </lineage>
</organism>
<sequence length="229" mass="25629">MFGLSGTITFGRSGTRRPDYQEPKACATRRKRGACEALNNANKESSRFLLTQPRLCKSAARASLPPAERVDAGTGDPPLTHVTLVWRGGVQEDWLRFGKPVEERILDRRTRIESYAPGQVFALVRWASNDYGTIRSAFAIARAVGIGDPLTTLPQVDPGAQMLLTVKGWPKVRQAFALIDAMEEHGIDPCDVAPDHWRHVHNRLAAGMQARSYSPARHRDWLRRRKLHS</sequence>
<protein>
    <submittedName>
        <fullName evidence="2">DUF2840 domain-containing protein</fullName>
    </submittedName>
</protein>
<dbReference type="EMBL" id="JAGRQC010000004">
    <property type="protein sequence ID" value="MBR0553509.1"/>
    <property type="molecule type" value="Genomic_DNA"/>
</dbReference>
<dbReference type="AlphaFoldDB" id="A0A8T4IMG6"/>
<reference evidence="2" key="1">
    <citation type="submission" date="2021-04" db="EMBL/GenBank/DDBJ databases">
        <title>Ouciella asimina sp. nov., isolated from the surface seawater in the hydrothermal field of Okinawa Trough.</title>
        <authorList>
            <person name="Shuang W."/>
        </authorList>
    </citation>
    <scope>NUCLEOTIDE SEQUENCE</scope>
    <source>
        <strain evidence="2">LXI357</strain>
    </source>
</reference>
<evidence type="ECO:0000313" key="3">
    <source>
        <dbReference type="Proteomes" id="UP000676996"/>
    </source>
</evidence>
<dbReference type="Pfam" id="PF11000">
    <property type="entry name" value="DUF2840"/>
    <property type="match status" value="1"/>
</dbReference>